<comment type="caution">
    <text evidence="7">The sequence shown here is derived from an EMBL/GenBank/DDBJ whole genome shotgun (WGS) entry which is preliminary data.</text>
</comment>
<comment type="subcellular location">
    <subcellularLocation>
        <location evidence="1">Periplasm</location>
    </subcellularLocation>
</comment>
<feature type="chain" id="PRO_5016975014" evidence="6">
    <location>
        <begin position="30"/>
        <end position="448"/>
    </location>
</feature>
<evidence type="ECO:0000256" key="2">
    <source>
        <dbReference type="ARBA" id="ARBA00008520"/>
    </source>
</evidence>
<dbReference type="GO" id="GO:0042597">
    <property type="term" value="C:periplasmic space"/>
    <property type="evidence" value="ECO:0007669"/>
    <property type="project" value="UniProtKB-SubCell"/>
</dbReference>
<reference evidence="7 8" key="1">
    <citation type="submission" date="2018-06" db="EMBL/GenBank/DDBJ databases">
        <title>Genomic Encyclopedia of Type Strains, Phase IV (KMG-IV): sequencing the most valuable type-strain genomes for metagenomic binning, comparative biology and taxonomic classification.</title>
        <authorList>
            <person name="Goeker M."/>
        </authorList>
    </citation>
    <scope>NUCLEOTIDE SEQUENCE [LARGE SCALE GENOMIC DNA]</scope>
    <source>
        <strain evidence="7 8">DSM 24875</strain>
    </source>
</reference>
<keyword evidence="5" id="KW-0574">Periplasm</keyword>
<gene>
    <name evidence="7" type="ORF">DFR50_12320</name>
</gene>
<evidence type="ECO:0000256" key="5">
    <source>
        <dbReference type="ARBA" id="ARBA00022764"/>
    </source>
</evidence>
<dbReference type="SUPFAM" id="SSF53850">
    <property type="entry name" value="Periplasmic binding protein-like II"/>
    <property type="match status" value="1"/>
</dbReference>
<accession>A0A366F329</accession>
<evidence type="ECO:0000256" key="6">
    <source>
        <dbReference type="SAM" id="SignalP"/>
    </source>
</evidence>
<evidence type="ECO:0000256" key="3">
    <source>
        <dbReference type="ARBA" id="ARBA00022448"/>
    </source>
</evidence>
<keyword evidence="4 6" id="KW-0732">Signal</keyword>
<proteinExistence type="inferred from homology"/>
<organism evidence="7 8">
    <name type="scientific">Roseiarcus fermentans</name>
    <dbReference type="NCBI Taxonomy" id="1473586"/>
    <lineage>
        <taxon>Bacteria</taxon>
        <taxon>Pseudomonadati</taxon>
        <taxon>Pseudomonadota</taxon>
        <taxon>Alphaproteobacteria</taxon>
        <taxon>Hyphomicrobiales</taxon>
        <taxon>Roseiarcaceae</taxon>
        <taxon>Roseiarcus</taxon>
    </lineage>
</organism>
<protein>
    <submittedName>
        <fullName evidence="7">Carbohydrate ABC transporter substrate-binding protein (CUT1 family)</fullName>
    </submittedName>
</protein>
<name>A0A366F329_9HYPH</name>
<evidence type="ECO:0000313" key="7">
    <source>
        <dbReference type="EMBL" id="RBP09051.1"/>
    </source>
</evidence>
<evidence type="ECO:0000256" key="4">
    <source>
        <dbReference type="ARBA" id="ARBA00022729"/>
    </source>
</evidence>
<dbReference type="PANTHER" id="PTHR43649:SF34">
    <property type="entry name" value="ABC TRANSPORTER PERIPLASMIC-BINDING PROTEIN YCJN-RELATED"/>
    <property type="match status" value="1"/>
</dbReference>
<dbReference type="PANTHER" id="PTHR43649">
    <property type="entry name" value="ARABINOSE-BINDING PROTEIN-RELATED"/>
    <property type="match status" value="1"/>
</dbReference>
<dbReference type="EMBL" id="QNRK01000023">
    <property type="protein sequence ID" value="RBP09051.1"/>
    <property type="molecule type" value="Genomic_DNA"/>
</dbReference>
<keyword evidence="8" id="KW-1185">Reference proteome</keyword>
<comment type="similarity">
    <text evidence="2">Belongs to the bacterial solute-binding protein 1 family.</text>
</comment>
<dbReference type="InterPro" id="IPR050490">
    <property type="entry name" value="Bact_solute-bd_prot1"/>
</dbReference>
<evidence type="ECO:0000256" key="1">
    <source>
        <dbReference type="ARBA" id="ARBA00004418"/>
    </source>
</evidence>
<dbReference type="Gene3D" id="3.40.190.10">
    <property type="entry name" value="Periplasmic binding protein-like II"/>
    <property type="match status" value="2"/>
</dbReference>
<evidence type="ECO:0000313" key="8">
    <source>
        <dbReference type="Proteomes" id="UP000253529"/>
    </source>
</evidence>
<keyword evidence="3" id="KW-0813">Transport</keyword>
<dbReference type="AlphaFoldDB" id="A0A366F329"/>
<dbReference type="InterPro" id="IPR006059">
    <property type="entry name" value="SBP"/>
</dbReference>
<feature type="signal peptide" evidence="6">
    <location>
        <begin position="1"/>
        <end position="29"/>
    </location>
</feature>
<dbReference type="Proteomes" id="UP000253529">
    <property type="component" value="Unassembled WGS sequence"/>
</dbReference>
<sequence length="448" mass="49827">MRMNGTHLSLLCCAGTLALTLGTASSAQAEGKSLTMCWAAWDPANALVELDKDFTKATGIEMKHEFVPWTSYADHFINLLNSRSTECDLIIGDSQWIGGAAENKWYVKLNDFFDKNKISMDTFLPATVVGYAEWPKNTPNYWGLPAMADAVGWTYRKDWFAKPELRAEFKAKYNRELEPPKTWDELIEISKFFTGKEIDGKKVYGSYIFTERGSEGITMGVTNAMYNYGFDYMDPNKPYHMKGIVNSAGAAKGMDVYKELFDCCQPPGLTNAYMQEGLDAFKSGQVAMQMNWYAFFPGLNKDPNVGGDKIGFFKNPAGPTGQFTQLGGQGLSVVAASKDVDDALLYVKWFAQPEIQQKWTDLGGASASKAVLESDAYKASAAYAPSFVESMGMVKDFWAEPLYVPLLLDMQNRVHDYVVANKGTSQQALDALVKDWIKVFKQEGKDPS</sequence>
<dbReference type="OrthoDB" id="9803049at2"/>
<dbReference type="Pfam" id="PF01547">
    <property type="entry name" value="SBP_bac_1"/>
    <property type="match status" value="1"/>
</dbReference>